<evidence type="ECO:0000313" key="2">
    <source>
        <dbReference type="Proteomes" id="UP000779508"/>
    </source>
</evidence>
<evidence type="ECO:0008006" key="3">
    <source>
        <dbReference type="Google" id="ProtNLM"/>
    </source>
</evidence>
<sequence length="165" mass="19839">MKKFKYIFIALILLFLATFIYQHYIYYKIPYNPLVELDSDTLNGFHFSENHPHPNDTIKKSTHNLNTTTRIFEYFSDLNLVPLKEKSNWDEIHNHGDIYYSGMFEFETSPTRYGTEVHINEIWLDNLTILWISSPRPKFKDGYYKIIDDKFDYEYINDLITNSQN</sequence>
<keyword evidence="2" id="KW-1185">Reference proteome</keyword>
<gene>
    <name evidence="1" type="ORF">KQI88_05720</name>
</gene>
<organism evidence="1 2">
    <name type="scientific">Alkaliphilus flagellatus</name>
    <dbReference type="NCBI Taxonomy" id="2841507"/>
    <lineage>
        <taxon>Bacteria</taxon>
        <taxon>Bacillati</taxon>
        <taxon>Bacillota</taxon>
        <taxon>Clostridia</taxon>
        <taxon>Peptostreptococcales</taxon>
        <taxon>Natronincolaceae</taxon>
        <taxon>Alkaliphilus</taxon>
    </lineage>
</organism>
<dbReference type="RefSeq" id="WP_216415397.1">
    <property type="nucleotide sequence ID" value="NZ_JAHLQK010000002.1"/>
</dbReference>
<accession>A0ABS6G082</accession>
<evidence type="ECO:0000313" key="1">
    <source>
        <dbReference type="EMBL" id="MBU5675906.1"/>
    </source>
</evidence>
<comment type="caution">
    <text evidence="1">The sequence shown here is derived from an EMBL/GenBank/DDBJ whole genome shotgun (WGS) entry which is preliminary data.</text>
</comment>
<dbReference type="Proteomes" id="UP000779508">
    <property type="component" value="Unassembled WGS sequence"/>
</dbReference>
<name>A0ABS6G082_9FIRM</name>
<proteinExistence type="predicted"/>
<protein>
    <recommendedName>
        <fullName evidence="3">DUF4830 domain-containing protein</fullName>
    </recommendedName>
</protein>
<reference evidence="1 2" key="1">
    <citation type="submission" date="2021-06" db="EMBL/GenBank/DDBJ databases">
        <authorList>
            <person name="Sun Q."/>
            <person name="Li D."/>
        </authorList>
    </citation>
    <scope>NUCLEOTIDE SEQUENCE [LARGE SCALE GENOMIC DNA]</scope>
    <source>
        <strain evidence="1 2">MSJ-5</strain>
    </source>
</reference>
<dbReference type="EMBL" id="JAHLQK010000002">
    <property type="protein sequence ID" value="MBU5675906.1"/>
    <property type="molecule type" value="Genomic_DNA"/>
</dbReference>